<feature type="non-terminal residue" evidence="2">
    <location>
        <position position="321"/>
    </location>
</feature>
<organism evidence="2">
    <name type="scientific">Eremomyces bilateralis CBS 781.70</name>
    <dbReference type="NCBI Taxonomy" id="1392243"/>
    <lineage>
        <taxon>Eukaryota</taxon>
        <taxon>Fungi</taxon>
        <taxon>Dikarya</taxon>
        <taxon>Ascomycota</taxon>
        <taxon>Pezizomycotina</taxon>
        <taxon>Dothideomycetes</taxon>
        <taxon>Dothideomycetes incertae sedis</taxon>
        <taxon>Eremomycetales</taxon>
        <taxon>Eremomycetaceae</taxon>
        <taxon>Eremomyces</taxon>
    </lineage>
</organism>
<reference evidence="4" key="2">
    <citation type="submission" date="2020-04" db="EMBL/GenBank/DDBJ databases">
        <authorList>
            <consortium name="NCBI Genome Project"/>
        </authorList>
    </citation>
    <scope>NUCLEOTIDE SEQUENCE</scope>
    <source>
        <strain evidence="4">CBS 781.70</strain>
    </source>
</reference>
<dbReference type="GO" id="GO:0006874">
    <property type="term" value="P:intracellular calcium ion homeostasis"/>
    <property type="evidence" value="ECO:0007669"/>
    <property type="project" value="TreeGrafter"/>
</dbReference>
<dbReference type="PANTHER" id="PTHR12323:SF0">
    <property type="entry name" value="CALCIUM HOMEOSTASIS ENDOPLASMIC RETICULUM PROTEIN"/>
    <property type="match status" value="1"/>
</dbReference>
<gene>
    <name evidence="2 4" type="ORF">P152DRAFT_384175</name>
</gene>
<keyword evidence="3" id="KW-1185">Reference proteome</keyword>
<name>A0A6G1FQW5_9PEZI</name>
<dbReference type="GO" id="GO:0048471">
    <property type="term" value="C:perinuclear region of cytoplasm"/>
    <property type="evidence" value="ECO:0007669"/>
    <property type="project" value="TreeGrafter"/>
</dbReference>
<protein>
    <recommendedName>
        <fullName evidence="1">CID domain-containing protein</fullName>
    </recommendedName>
</protein>
<dbReference type="OrthoDB" id="21470at2759"/>
<dbReference type="RefSeq" id="XP_033529856.1">
    <property type="nucleotide sequence ID" value="XM_033675796.1"/>
</dbReference>
<dbReference type="AlphaFoldDB" id="A0A6G1FQW5"/>
<dbReference type="InterPro" id="IPR006569">
    <property type="entry name" value="CID_dom"/>
</dbReference>
<evidence type="ECO:0000259" key="1">
    <source>
        <dbReference type="PROSITE" id="PS51391"/>
    </source>
</evidence>
<dbReference type="PANTHER" id="PTHR12323">
    <property type="entry name" value="SR-RELATED CTD ASSOCIATED FACTOR 6"/>
    <property type="match status" value="1"/>
</dbReference>
<evidence type="ECO:0000313" key="4">
    <source>
        <dbReference type="RefSeq" id="XP_033529856.1"/>
    </source>
</evidence>
<proteinExistence type="predicted"/>
<dbReference type="Gene3D" id="1.25.40.90">
    <property type="match status" value="1"/>
</dbReference>
<reference evidence="2 4" key="1">
    <citation type="submission" date="2020-01" db="EMBL/GenBank/DDBJ databases">
        <authorList>
            <consortium name="DOE Joint Genome Institute"/>
            <person name="Haridas S."/>
            <person name="Albert R."/>
            <person name="Binder M."/>
            <person name="Bloem J."/>
            <person name="Labutti K."/>
            <person name="Salamov A."/>
            <person name="Andreopoulos B."/>
            <person name="Baker S.E."/>
            <person name="Barry K."/>
            <person name="Bills G."/>
            <person name="Bluhm B.H."/>
            <person name="Cannon C."/>
            <person name="Castanera R."/>
            <person name="Culley D.E."/>
            <person name="Daum C."/>
            <person name="Ezra D."/>
            <person name="Gonzalez J.B."/>
            <person name="Henrissat B."/>
            <person name="Kuo A."/>
            <person name="Liang C."/>
            <person name="Lipzen A."/>
            <person name="Lutzoni F."/>
            <person name="Magnuson J."/>
            <person name="Mondo S."/>
            <person name="Nolan M."/>
            <person name="Ohm R."/>
            <person name="Pangilinan J."/>
            <person name="Park H.-J."/>
            <person name="Ramirez L."/>
            <person name="Alfaro M."/>
            <person name="Sun H."/>
            <person name="Tritt A."/>
            <person name="Yoshinaga Y."/>
            <person name="Zwiers L.-H."/>
            <person name="Turgeon B.G."/>
            <person name="Goodwin S.B."/>
            <person name="Spatafora J.W."/>
            <person name="Crous P.W."/>
            <person name="Grigoriev I.V."/>
        </authorList>
    </citation>
    <scope>NUCLEOTIDE SEQUENCE</scope>
    <source>
        <strain evidence="2 4">CBS 781.70</strain>
    </source>
</reference>
<dbReference type="GeneID" id="54416366"/>
<dbReference type="Pfam" id="PF04818">
    <property type="entry name" value="CID"/>
    <property type="match status" value="1"/>
</dbReference>
<dbReference type="PROSITE" id="PS51391">
    <property type="entry name" value="CID"/>
    <property type="match status" value="1"/>
</dbReference>
<dbReference type="InterPro" id="IPR008942">
    <property type="entry name" value="ENTH_VHS"/>
</dbReference>
<reference evidence="4" key="3">
    <citation type="submission" date="2025-04" db="UniProtKB">
        <authorList>
            <consortium name="RefSeq"/>
        </authorList>
    </citation>
    <scope>IDENTIFICATION</scope>
    <source>
        <strain evidence="4">CBS 781.70</strain>
    </source>
</reference>
<evidence type="ECO:0000313" key="2">
    <source>
        <dbReference type="EMBL" id="KAF1808225.1"/>
    </source>
</evidence>
<feature type="domain" description="CID" evidence="1">
    <location>
        <begin position="25"/>
        <end position="181"/>
    </location>
</feature>
<dbReference type="Proteomes" id="UP000504638">
    <property type="component" value="Unplaced"/>
</dbReference>
<dbReference type="EMBL" id="ML975188">
    <property type="protein sequence ID" value="KAF1808225.1"/>
    <property type="molecule type" value="Genomic_DNA"/>
</dbReference>
<sequence>MTSISLSVAKASFAAGLLRPDPTPVSRDELSRFHTLLNTVLLECSPTNVQQCRKWLVSNCVPSSSKTTSLVKYLAAVSASLDDGGSKAAPSSARRRLHILYLLSDALHHLRYHEATSANYKSFSNGIQPHLLELVAHTSASSKGHAKLERRLDDLLAVWERQKLLESGEISRLRERATAAKTSDFPIPTSQTRAAAVKGWGDNQDVPYNLPATHGDPSTPYYDLPAANMMPHIRPNSPRPINISHMKPIQLTRGPADSGLVNTVKDFMEDIDRIFRSPYADEQVQDVDAMGQPLVKDPDTGELVPLDTYYGWSASFCEQMK</sequence>
<evidence type="ECO:0000313" key="3">
    <source>
        <dbReference type="Proteomes" id="UP000504638"/>
    </source>
</evidence>
<accession>A0A6G1FQW5</accession>